<sequence length="138" mass="14236">MRAEAVADLGDAGRRIAGITCAEVAELLPTAVDGGVDHRRLDRRVTRHVQQCLRCQAELAGYRRLLRALHELRTEVLLPPPGAVAGCLAALAGAGERRAGMALLSGHRGAYVGGLAVAATAAGAGAALVLATRKRRAG</sequence>
<dbReference type="EMBL" id="CADCSZ010000215">
    <property type="protein sequence ID" value="CAA9275177.1"/>
    <property type="molecule type" value="Genomic_DNA"/>
</dbReference>
<keyword evidence="1" id="KW-0812">Transmembrane</keyword>
<organism evidence="2">
    <name type="scientific">uncultured Acidimicrobiales bacterium</name>
    <dbReference type="NCBI Taxonomy" id="310071"/>
    <lineage>
        <taxon>Bacteria</taxon>
        <taxon>Bacillati</taxon>
        <taxon>Actinomycetota</taxon>
        <taxon>Acidimicrobiia</taxon>
        <taxon>Acidimicrobiales</taxon>
        <taxon>environmental samples</taxon>
    </lineage>
</organism>
<accession>A0A6J4JFV7</accession>
<dbReference type="AlphaFoldDB" id="A0A6J4JFV7"/>
<gene>
    <name evidence="2" type="ORF">AVDCRST_MAG76-3617</name>
</gene>
<evidence type="ECO:0000313" key="2">
    <source>
        <dbReference type="EMBL" id="CAA9275177.1"/>
    </source>
</evidence>
<protein>
    <recommendedName>
        <fullName evidence="3">Zinc-finger domain-containing protein</fullName>
    </recommendedName>
</protein>
<keyword evidence="1" id="KW-0472">Membrane</keyword>
<evidence type="ECO:0000256" key="1">
    <source>
        <dbReference type="SAM" id="Phobius"/>
    </source>
</evidence>
<name>A0A6J4JFV7_9ACTN</name>
<proteinExistence type="predicted"/>
<feature type="transmembrane region" description="Helical" evidence="1">
    <location>
        <begin position="110"/>
        <end position="131"/>
    </location>
</feature>
<reference evidence="2" key="1">
    <citation type="submission" date="2020-02" db="EMBL/GenBank/DDBJ databases">
        <authorList>
            <person name="Meier V. D."/>
        </authorList>
    </citation>
    <scope>NUCLEOTIDE SEQUENCE</scope>
    <source>
        <strain evidence="2">AVDCRST_MAG76</strain>
    </source>
</reference>
<evidence type="ECO:0008006" key="3">
    <source>
        <dbReference type="Google" id="ProtNLM"/>
    </source>
</evidence>
<keyword evidence="1" id="KW-1133">Transmembrane helix</keyword>